<reference evidence="2" key="1">
    <citation type="submission" date="2009-06" db="EMBL/GenBank/DDBJ databases">
        <title>Complete sequence of Dickeya dadantii Ech703.</title>
        <authorList>
            <consortium name="US DOE Joint Genome Institute"/>
            <person name="Lucas S."/>
            <person name="Copeland A."/>
            <person name="Lapidus A."/>
            <person name="Glavina del Rio T."/>
            <person name="Dalin E."/>
            <person name="Tice H."/>
            <person name="Bruce D."/>
            <person name="Goodwin L."/>
            <person name="Pitluck S."/>
            <person name="Chertkov O."/>
            <person name="Brettin T."/>
            <person name="Detter J.C."/>
            <person name="Han C."/>
            <person name="Larimer F."/>
            <person name="Land M."/>
            <person name="Hauser L."/>
            <person name="Kyrpides N."/>
            <person name="Mikhailova N."/>
            <person name="Balakrishnan V."/>
            <person name="Glasner J."/>
            <person name="Perna N.T."/>
        </authorList>
    </citation>
    <scope>NUCLEOTIDE SEQUENCE [LARGE SCALE GENOMIC DNA]</scope>
    <source>
        <strain evidence="2">Ech703</strain>
    </source>
</reference>
<gene>
    <name evidence="2" type="ordered locus">Dd703_0973</name>
</gene>
<sequence length="43" mass="4608">MGIVSAAGINVMAFTKKWRFTPEKGTGRRDEGAQRGKSGIGIK</sequence>
<proteinExistence type="predicted"/>
<feature type="region of interest" description="Disordered" evidence="1">
    <location>
        <begin position="20"/>
        <end position="43"/>
    </location>
</feature>
<evidence type="ECO:0000313" key="2">
    <source>
        <dbReference type="EMBL" id="ACS84779.1"/>
    </source>
</evidence>
<dbReference type="AlphaFoldDB" id="C6CBJ4"/>
<dbReference type="KEGG" id="dda:Dd703_0973"/>
<name>C6CBJ4_MUSP7</name>
<dbReference type="RefSeq" id="WP_012764597.1">
    <property type="nucleotide sequence ID" value="NC_012880.1"/>
</dbReference>
<organism evidence="2 3">
    <name type="scientific">Musicola paradisiaca (strain Ech703)</name>
    <name type="common">Dickeya paradisiaca</name>
    <name type="synonym">Dickeya dadantii</name>
    <dbReference type="NCBI Taxonomy" id="579405"/>
    <lineage>
        <taxon>Bacteria</taxon>
        <taxon>Pseudomonadati</taxon>
        <taxon>Pseudomonadota</taxon>
        <taxon>Gammaproteobacteria</taxon>
        <taxon>Enterobacterales</taxon>
        <taxon>Pectobacteriaceae</taxon>
        <taxon>Musicola</taxon>
    </lineage>
</organism>
<accession>C6CBJ4</accession>
<feature type="compositionally biased region" description="Basic and acidic residues" evidence="1">
    <location>
        <begin position="20"/>
        <end position="34"/>
    </location>
</feature>
<dbReference type="EMBL" id="CP001654">
    <property type="protein sequence ID" value="ACS84779.1"/>
    <property type="molecule type" value="Genomic_DNA"/>
</dbReference>
<protein>
    <submittedName>
        <fullName evidence="2">Uncharacterized protein</fullName>
    </submittedName>
</protein>
<keyword evidence="3" id="KW-1185">Reference proteome</keyword>
<dbReference type="Proteomes" id="UP000002734">
    <property type="component" value="Chromosome"/>
</dbReference>
<evidence type="ECO:0000313" key="3">
    <source>
        <dbReference type="Proteomes" id="UP000002734"/>
    </source>
</evidence>
<evidence type="ECO:0000256" key="1">
    <source>
        <dbReference type="SAM" id="MobiDB-lite"/>
    </source>
</evidence>
<dbReference type="HOGENOM" id="CLU_3232766_0_0_6"/>